<gene>
    <name evidence="1" type="ORF">H4S07_001148</name>
</gene>
<reference evidence="1" key="1">
    <citation type="submission" date="2022-07" db="EMBL/GenBank/DDBJ databases">
        <title>Phylogenomic reconstructions and comparative analyses of Kickxellomycotina fungi.</title>
        <authorList>
            <person name="Reynolds N.K."/>
            <person name="Stajich J.E."/>
            <person name="Barry K."/>
            <person name="Grigoriev I.V."/>
            <person name="Crous P."/>
            <person name="Smith M.E."/>
        </authorList>
    </citation>
    <scope>NUCLEOTIDE SEQUENCE</scope>
    <source>
        <strain evidence="1">CBS 102833</strain>
    </source>
</reference>
<dbReference type="EMBL" id="JANBUP010000156">
    <property type="protein sequence ID" value="KAJ2812793.1"/>
    <property type="molecule type" value="Genomic_DNA"/>
</dbReference>
<proteinExistence type="predicted"/>
<keyword evidence="2" id="KW-1185">Reference proteome</keyword>
<name>A0ACC1LQ84_9FUNG</name>
<protein>
    <submittedName>
        <fullName evidence="1">Uncharacterized protein</fullName>
    </submittedName>
</protein>
<organism evidence="1 2">
    <name type="scientific">Coemansia furcata</name>
    <dbReference type="NCBI Taxonomy" id="417177"/>
    <lineage>
        <taxon>Eukaryota</taxon>
        <taxon>Fungi</taxon>
        <taxon>Fungi incertae sedis</taxon>
        <taxon>Zoopagomycota</taxon>
        <taxon>Kickxellomycotina</taxon>
        <taxon>Kickxellomycetes</taxon>
        <taxon>Kickxellales</taxon>
        <taxon>Kickxellaceae</taxon>
        <taxon>Coemansia</taxon>
    </lineage>
</organism>
<sequence>MNSSEPNPPKSSSSSSASARKPGQGSGPGRGRRSQPSQAADRATSDAKKPDSGPDNGRRRNGGAPSRGAPGGGGRGRKRQPAQGGGAANAAPVVPRILMRPERIAQASEEPVVVARRPVASPTPPQPPQPLGVGRPVVAEALGVADIAAYKAIAEQPRGSRLMLLSPAGRLLDSVVRKHLGTVDCRACIGVLGRPSAGKSLVLSRLAQCAEGDVFPLAAEGRVGTTGVDFWVTPARIILVDTPPVLSLVPADVRVRLMGPGAPELARTRDLQLATLLMQVSDVLLVFADSALDRGLVELLVDARTLSMDLPRLDAPHLPSEPSAAQRHKCKLHIVLGAGCHGGDLDAVARAYEAATGITVCGVSLLPRAMPVARGSGPPRFMRVAESWADAPVCPLYPPLDVGAKSSGSVPSRSLLGWPVADGSGGGSFELAVEALRARLLAPAAAGGWEERRAGVWMSTCLRAWDSIRRSFQLQNMAAAFELPREGRQALLMKRK</sequence>
<comment type="caution">
    <text evidence="1">The sequence shown here is derived from an EMBL/GenBank/DDBJ whole genome shotgun (WGS) entry which is preliminary data.</text>
</comment>
<accession>A0ACC1LQ84</accession>
<dbReference type="Proteomes" id="UP001140096">
    <property type="component" value="Unassembled WGS sequence"/>
</dbReference>
<evidence type="ECO:0000313" key="1">
    <source>
        <dbReference type="EMBL" id="KAJ2812793.1"/>
    </source>
</evidence>
<evidence type="ECO:0000313" key="2">
    <source>
        <dbReference type="Proteomes" id="UP001140096"/>
    </source>
</evidence>